<evidence type="ECO:0000256" key="2">
    <source>
        <dbReference type="SAM" id="MobiDB-lite"/>
    </source>
</evidence>
<gene>
    <name evidence="3" type="primary">vapB33</name>
    <name evidence="3" type="ORF">HSBGL_1056</name>
</gene>
<dbReference type="GeneID" id="68860589"/>
<dbReference type="RefSeq" id="WP_229126038.1">
    <property type="nucleotide sequence ID" value="NZ_CP064789.1"/>
</dbReference>
<keyword evidence="1" id="KW-1277">Toxin-antitoxin system</keyword>
<evidence type="ECO:0000313" key="3">
    <source>
        <dbReference type="EMBL" id="QSG11483.1"/>
    </source>
</evidence>
<feature type="compositionally biased region" description="Basic and acidic residues" evidence="2">
    <location>
        <begin position="61"/>
        <end position="78"/>
    </location>
</feature>
<name>A0A897NKK6_9EURY</name>
<feature type="region of interest" description="Disordered" evidence="2">
    <location>
        <begin position="42"/>
        <end position="78"/>
    </location>
</feature>
<proteinExistence type="predicted"/>
<dbReference type="InterPro" id="IPR003847">
    <property type="entry name" value="Put_antitoxin"/>
</dbReference>
<dbReference type="EMBL" id="CP064789">
    <property type="protein sequence ID" value="QSG11483.1"/>
    <property type="molecule type" value="Genomic_DNA"/>
</dbReference>
<accession>A0A897NKK6</accession>
<reference evidence="3" key="1">
    <citation type="submission" date="2020-11" db="EMBL/GenBank/DDBJ databases">
        <title>Carbohydrate-dependent, anaerobic sulfur respiration: A novel catabolism in halophilic archaea.</title>
        <authorList>
            <person name="Sorokin D.Y."/>
            <person name="Messina E."/>
            <person name="Smedile F."/>
            <person name="La Cono V."/>
            <person name="Hallsworth J.E."/>
            <person name="Yakimov M.M."/>
        </authorList>
    </citation>
    <scope>NUCLEOTIDE SEQUENCE</scope>
    <source>
        <strain evidence="3">HSR-Bgl</strain>
    </source>
</reference>
<organism evidence="3 4">
    <name type="scientific">Halapricum desulfuricans</name>
    <dbReference type="NCBI Taxonomy" id="2841257"/>
    <lineage>
        <taxon>Archaea</taxon>
        <taxon>Methanobacteriati</taxon>
        <taxon>Methanobacteriota</taxon>
        <taxon>Stenosarchaea group</taxon>
        <taxon>Halobacteria</taxon>
        <taxon>Halobacteriales</taxon>
        <taxon>Haloarculaceae</taxon>
        <taxon>Halapricum</taxon>
    </lineage>
</organism>
<dbReference type="AlphaFoldDB" id="A0A897NKK6"/>
<evidence type="ECO:0000256" key="1">
    <source>
        <dbReference type="ARBA" id="ARBA00022649"/>
    </source>
</evidence>
<protein>
    <submittedName>
        <fullName evidence="3">RHH/copG family antitoxin</fullName>
    </submittedName>
</protein>
<evidence type="ECO:0000313" key="4">
    <source>
        <dbReference type="Proteomes" id="UP000663305"/>
    </source>
</evidence>
<dbReference type="Pfam" id="PF02697">
    <property type="entry name" value="VAPB_antitox"/>
    <property type="match status" value="1"/>
</dbReference>
<dbReference type="Proteomes" id="UP000663305">
    <property type="component" value="Chromosome"/>
</dbReference>
<sequence length="78" mass="9157">MTTTIRVSDDIKDRLERLKRDDETFDELLDRLSRDEKDIEAIAGSFDRPEDEGLSESVTQTHEELNESLEDRTERSEQ</sequence>